<evidence type="ECO:0000256" key="1">
    <source>
        <dbReference type="SAM" id="MobiDB-lite"/>
    </source>
</evidence>
<dbReference type="OrthoDB" id="10293435at2759"/>
<keyword evidence="3" id="KW-1185">Reference proteome</keyword>
<evidence type="ECO:0000313" key="2">
    <source>
        <dbReference type="EMBL" id="KND04319.1"/>
    </source>
</evidence>
<organism evidence="2 3">
    <name type="scientific">Spizellomyces punctatus (strain DAOM BR117)</name>
    <dbReference type="NCBI Taxonomy" id="645134"/>
    <lineage>
        <taxon>Eukaryota</taxon>
        <taxon>Fungi</taxon>
        <taxon>Fungi incertae sedis</taxon>
        <taxon>Chytridiomycota</taxon>
        <taxon>Chytridiomycota incertae sedis</taxon>
        <taxon>Chytridiomycetes</taxon>
        <taxon>Spizellomycetales</taxon>
        <taxon>Spizellomycetaceae</taxon>
        <taxon>Spizellomyces</taxon>
    </lineage>
</organism>
<dbReference type="EMBL" id="KQ257450">
    <property type="protein sequence ID" value="KND04319.1"/>
    <property type="molecule type" value="Genomic_DNA"/>
</dbReference>
<proteinExistence type="predicted"/>
<dbReference type="VEuPathDB" id="FungiDB:SPPG_00050"/>
<sequence length="82" mass="8760">MNAGKSQMRDPAMASVGTIRMKEGAAEPKDKANVTLKDKVVGTAQKYLSSDPDTQARGAERAATGTVRTEEELNPNQKANLL</sequence>
<gene>
    <name evidence="2" type="ORF">SPPG_00050</name>
</gene>
<dbReference type="GeneID" id="27683804"/>
<dbReference type="InParanoid" id="A0A0L0HTX2"/>
<accession>A0A0L0HTX2</accession>
<dbReference type="RefSeq" id="XP_016612358.1">
    <property type="nucleotide sequence ID" value="XM_016748387.1"/>
</dbReference>
<protein>
    <submittedName>
        <fullName evidence="2">Uncharacterized protein</fullName>
    </submittedName>
</protein>
<feature type="region of interest" description="Disordered" evidence="1">
    <location>
        <begin position="46"/>
        <end position="82"/>
    </location>
</feature>
<dbReference type="Proteomes" id="UP000053201">
    <property type="component" value="Unassembled WGS sequence"/>
</dbReference>
<reference evidence="2 3" key="1">
    <citation type="submission" date="2009-08" db="EMBL/GenBank/DDBJ databases">
        <title>The Genome Sequence of Spizellomyces punctatus strain DAOM BR117.</title>
        <authorList>
            <consortium name="The Broad Institute Genome Sequencing Platform"/>
            <person name="Russ C."/>
            <person name="Cuomo C."/>
            <person name="Shea T."/>
            <person name="Young S.K."/>
            <person name="Zeng Q."/>
            <person name="Koehrsen M."/>
            <person name="Haas B."/>
            <person name="Borodovsky M."/>
            <person name="Guigo R."/>
            <person name="Alvarado L."/>
            <person name="Berlin A."/>
            <person name="Bochicchio J."/>
            <person name="Borenstein D."/>
            <person name="Chapman S."/>
            <person name="Chen Z."/>
            <person name="Engels R."/>
            <person name="Freedman E."/>
            <person name="Gellesch M."/>
            <person name="Goldberg J."/>
            <person name="Griggs A."/>
            <person name="Gujja S."/>
            <person name="Heiman D."/>
            <person name="Hepburn T."/>
            <person name="Howarth C."/>
            <person name="Jen D."/>
            <person name="Larson L."/>
            <person name="Lewis B."/>
            <person name="Mehta T."/>
            <person name="Park D."/>
            <person name="Pearson M."/>
            <person name="Roberts A."/>
            <person name="Saif S."/>
            <person name="Shenoy N."/>
            <person name="Sisk P."/>
            <person name="Stolte C."/>
            <person name="Sykes S."/>
            <person name="Thomson T."/>
            <person name="Walk T."/>
            <person name="White J."/>
            <person name="Yandava C."/>
            <person name="Burger G."/>
            <person name="Gray M.W."/>
            <person name="Holland P.W.H."/>
            <person name="King N."/>
            <person name="Lang F.B.F."/>
            <person name="Roger A.J."/>
            <person name="Ruiz-Trillo I."/>
            <person name="Lander E."/>
            <person name="Nusbaum C."/>
        </authorList>
    </citation>
    <scope>NUCLEOTIDE SEQUENCE [LARGE SCALE GENOMIC DNA]</scope>
    <source>
        <strain evidence="2 3">DAOM BR117</strain>
    </source>
</reference>
<name>A0A0L0HTX2_SPIPD</name>
<dbReference type="AlphaFoldDB" id="A0A0L0HTX2"/>
<evidence type="ECO:0000313" key="3">
    <source>
        <dbReference type="Proteomes" id="UP000053201"/>
    </source>
</evidence>